<name>A0A0A9BNP5_ARUDO</name>
<proteinExistence type="predicted"/>
<feature type="chain" id="PRO_5002060547" evidence="1">
    <location>
        <begin position="26"/>
        <end position="57"/>
    </location>
</feature>
<accession>A0A0A9BNP5</accession>
<dbReference type="AlphaFoldDB" id="A0A0A9BNP5"/>
<reference evidence="2" key="1">
    <citation type="submission" date="2014-09" db="EMBL/GenBank/DDBJ databases">
        <authorList>
            <person name="Magalhaes I.L.F."/>
            <person name="Oliveira U."/>
            <person name="Santos F.R."/>
            <person name="Vidigal T.H.D.A."/>
            <person name="Brescovit A.D."/>
            <person name="Santos A.J."/>
        </authorList>
    </citation>
    <scope>NUCLEOTIDE SEQUENCE</scope>
    <source>
        <tissue evidence="2">Shoot tissue taken approximately 20 cm above the soil surface</tissue>
    </source>
</reference>
<feature type="signal peptide" evidence="1">
    <location>
        <begin position="1"/>
        <end position="25"/>
    </location>
</feature>
<dbReference type="EMBL" id="GBRH01232331">
    <property type="protein sequence ID" value="JAD65564.1"/>
    <property type="molecule type" value="Transcribed_RNA"/>
</dbReference>
<keyword evidence="1" id="KW-0732">Signal</keyword>
<protein>
    <submittedName>
        <fullName evidence="2">Uncharacterized protein</fullName>
    </submittedName>
</protein>
<sequence>MPLFVLVLSVLWQSLVPWLIHSSLGSLFFCDDACLILKMRSVIVLHFISKLLVAKLP</sequence>
<reference evidence="2" key="2">
    <citation type="journal article" date="2015" name="Data Brief">
        <title>Shoot transcriptome of the giant reed, Arundo donax.</title>
        <authorList>
            <person name="Barrero R.A."/>
            <person name="Guerrero F.D."/>
            <person name="Moolhuijzen P."/>
            <person name="Goolsby J.A."/>
            <person name="Tidwell J."/>
            <person name="Bellgard S.E."/>
            <person name="Bellgard M.I."/>
        </authorList>
    </citation>
    <scope>NUCLEOTIDE SEQUENCE</scope>
    <source>
        <tissue evidence="2">Shoot tissue taken approximately 20 cm above the soil surface</tissue>
    </source>
</reference>
<evidence type="ECO:0000256" key="1">
    <source>
        <dbReference type="SAM" id="SignalP"/>
    </source>
</evidence>
<organism evidence="2">
    <name type="scientific">Arundo donax</name>
    <name type="common">Giant reed</name>
    <name type="synonym">Donax arundinaceus</name>
    <dbReference type="NCBI Taxonomy" id="35708"/>
    <lineage>
        <taxon>Eukaryota</taxon>
        <taxon>Viridiplantae</taxon>
        <taxon>Streptophyta</taxon>
        <taxon>Embryophyta</taxon>
        <taxon>Tracheophyta</taxon>
        <taxon>Spermatophyta</taxon>
        <taxon>Magnoliopsida</taxon>
        <taxon>Liliopsida</taxon>
        <taxon>Poales</taxon>
        <taxon>Poaceae</taxon>
        <taxon>PACMAD clade</taxon>
        <taxon>Arundinoideae</taxon>
        <taxon>Arundineae</taxon>
        <taxon>Arundo</taxon>
    </lineage>
</organism>
<evidence type="ECO:0000313" key="2">
    <source>
        <dbReference type="EMBL" id="JAD65564.1"/>
    </source>
</evidence>